<dbReference type="PANTHER" id="PTHR10978:SF5">
    <property type="entry name" value="SUCCINATE DEHYDROGENASE CYTOCHROME B560 SUBUNIT, MITOCHONDRIAL"/>
    <property type="match status" value="1"/>
</dbReference>
<feature type="transmembrane region" description="Helical" evidence="13">
    <location>
        <begin position="70"/>
        <end position="89"/>
    </location>
</feature>
<evidence type="ECO:0000256" key="11">
    <source>
        <dbReference type="ARBA" id="ARBA00025912"/>
    </source>
</evidence>
<evidence type="ECO:0000256" key="2">
    <source>
        <dbReference type="ARBA" id="ARBA00004141"/>
    </source>
</evidence>
<keyword evidence="15" id="KW-1185">Reference proteome</keyword>
<dbReference type="AlphaFoldDB" id="A0A437H2T4"/>
<dbReference type="GO" id="GO:0009055">
    <property type="term" value="F:electron transfer activity"/>
    <property type="evidence" value="ECO:0007669"/>
    <property type="project" value="InterPro"/>
</dbReference>
<evidence type="ECO:0000256" key="3">
    <source>
        <dbReference type="ARBA" id="ARBA00007244"/>
    </source>
</evidence>
<evidence type="ECO:0000256" key="8">
    <source>
        <dbReference type="ARBA" id="ARBA00022989"/>
    </source>
</evidence>
<dbReference type="OrthoDB" id="9799441at2"/>
<dbReference type="Pfam" id="PF01127">
    <property type="entry name" value="Sdh_cyt"/>
    <property type="match status" value="1"/>
</dbReference>
<dbReference type="InterPro" id="IPR018495">
    <property type="entry name" value="Succ_DH_cyt_bsu_CS"/>
</dbReference>
<evidence type="ECO:0000256" key="4">
    <source>
        <dbReference type="ARBA" id="ARBA00020076"/>
    </source>
</evidence>
<dbReference type="RefSeq" id="WP_127611996.1">
    <property type="nucleotide sequence ID" value="NZ_RXOL01000001.1"/>
</dbReference>
<gene>
    <name evidence="14" type="primary">sdhC</name>
    <name evidence="14" type="ORF">EKN06_04680</name>
</gene>
<dbReference type="PROSITE" id="PS01000">
    <property type="entry name" value="SDH_CYT_1"/>
    <property type="match status" value="1"/>
</dbReference>
<comment type="cofactor">
    <cofactor evidence="12">
        <name>heme</name>
        <dbReference type="ChEBI" id="CHEBI:30413"/>
    </cofactor>
    <text evidence="12">The heme is bound between the two transmembrane subunits.</text>
</comment>
<evidence type="ECO:0000256" key="7">
    <source>
        <dbReference type="ARBA" id="ARBA00022723"/>
    </source>
</evidence>
<evidence type="ECO:0000256" key="10">
    <source>
        <dbReference type="ARBA" id="ARBA00023136"/>
    </source>
</evidence>
<comment type="similarity">
    <text evidence="3">Belongs to the cytochrome b560 family.</text>
</comment>
<feature type="transmembrane region" description="Helical" evidence="13">
    <location>
        <begin position="110"/>
        <end position="132"/>
    </location>
</feature>
<dbReference type="GO" id="GO:0046872">
    <property type="term" value="F:metal ion binding"/>
    <property type="evidence" value="ECO:0007669"/>
    <property type="project" value="UniProtKB-KW"/>
</dbReference>
<dbReference type="InterPro" id="IPR014314">
    <property type="entry name" value="Succ_DH_cytb556"/>
</dbReference>
<protein>
    <recommendedName>
        <fullName evidence="4">Succinate dehydrogenase cytochrome b556 subunit</fullName>
    </recommendedName>
</protein>
<comment type="caution">
    <text evidence="14">The sequence shown here is derived from an EMBL/GenBank/DDBJ whole genome shotgun (WGS) entry which is preliminary data.</text>
</comment>
<reference evidence="14 15" key="1">
    <citation type="submission" date="2018-12" db="EMBL/GenBank/DDBJ databases">
        <title>Croceicoccus ponticola sp. nov., a lipolytic bacterium isolated from seawater.</title>
        <authorList>
            <person name="Yoon J.-H."/>
        </authorList>
    </citation>
    <scope>NUCLEOTIDE SEQUENCE [LARGE SCALE GENOMIC DNA]</scope>
    <source>
        <strain evidence="14 15">GM-16</strain>
    </source>
</reference>
<keyword evidence="9 12" id="KW-0408">Iron</keyword>
<accession>A0A437H2T4</accession>
<dbReference type="GO" id="GO:0016020">
    <property type="term" value="C:membrane"/>
    <property type="evidence" value="ECO:0007669"/>
    <property type="project" value="UniProtKB-SubCell"/>
</dbReference>
<keyword evidence="7 12" id="KW-0479">Metal-binding</keyword>
<comment type="function">
    <text evidence="1">Membrane-anchoring subunit of succinate dehydrogenase (SDH).</text>
</comment>
<evidence type="ECO:0000256" key="1">
    <source>
        <dbReference type="ARBA" id="ARBA00004050"/>
    </source>
</evidence>
<dbReference type="CDD" id="cd03499">
    <property type="entry name" value="SQR_TypeC_SdhC"/>
    <property type="match status" value="1"/>
</dbReference>
<keyword evidence="6 13" id="KW-0812">Transmembrane</keyword>
<comment type="subcellular location">
    <subcellularLocation>
        <location evidence="2">Membrane</location>
        <topology evidence="2">Multi-pass membrane protein</topology>
    </subcellularLocation>
</comment>
<keyword evidence="5 12" id="KW-0349">Heme</keyword>
<sequence length="133" mass="14325">MADNRTQANNRPLSPHLSIWKWSPAMTVSILHRISGNGLAVAGLLVLLWFIGAVAGGADSYDAFAEHAGSWYGMVVLVGISWCFFNHLASGLRHLVLDTGAGFEVDRNNSWSVITMLSGIALTAAFWAVILLV</sequence>
<organism evidence="14 15">
    <name type="scientific">Croceicoccus ponticola</name>
    <dbReference type="NCBI Taxonomy" id="2217664"/>
    <lineage>
        <taxon>Bacteria</taxon>
        <taxon>Pseudomonadati</taxon>
        <taxon>Pseudomonadota</taxon>
        <taxon>Alphaproteobacteria</taxon>
        <taxon>Sphingomonadales</taxon>
        <taxon>Erythrobacteraceae</taxon>
        <taxon>Croceicoccus</taxon>
    </lineage>
</organism>
<keyword evidence="8 13" id="KW-1133">Transmembrane helix</keyword>
<dbReference type="InterPro" id="IPR034804">
    <property type="entry name" value="SQR/QFR_C/D"/>
</dbReference>
<feature type="binding site" description="axial binding residue" evidence="12">
    <location>
        <position position="87"/>
    </location>
    <ligand>
        <name>heme</name>
        <dbReference type="ChEBI" id="CHEBI:30413"/>
        <note>ligand shared with second transmembrane subunit</note>
    </ligand>
    <ligandPart>
        <name>Fe</name>
        <dbReference type="ChEBI" id="CHEBI:18248"/>
    </ligandPart>
</feature>
<dbReference type="GO" id="GO:0006099">
    <property type="term" value="P:tricarboxylic acid cycle"/>
    <property type="evidence" value="ECO:0007669"/>
    <property type="project" value="InterPro"/>
</dbReference>
<dbReference type="InterPro" id="IPR000701">
    <property type="entry name" value="SuccDH_FuR_B_TM-su"/>
</dbReference>
<evidence type="ECO:0000256" key="13">
    <source>
        <dbReference type="SAM" id="Phobius"/>
    </source>
</evidence>
<dbReference type="NCBIfam" id="TIGR02970">
    <property type="entry name" value="succ_dehyd_cytB"/>
    <property type="match status" value="1"/>
</dbReference>
<dbReference type="SUPFAM" id="SSF81343">
    <property type="entry name" value="Fumarate reductase respiratory complex transmembrane subunits"/>
    <property type="match status" value="1"/>
</dbReference>
<dbReference type="Gene3D" id="1.20.1300.10">
    <property type="entry name" value="Fumarate reductase/succinate dehydrogenase, transmembrane subunit"/>
    <property type="match status" value="1"/>
</dbReference>
<dbReference type="Proteomes" id="UP000283003">
    <property type="component" value="Unassembled WGS sequence"/>
</dbReference>
<dbReference type="PANTHER" id="PTHR10978">
    <property type="entry name" value="SUCCINATE DEHYDROGENASE CYTOCHROME B560 SUBUNIT"/>
    <property type="match status" value="1"/>
</dbReference>
<dbReference type="EMBL" id="RXOL01000001">
    <property type="protein sequence ID" value="RVQ69812.1"/>
    <property type="molecule type" value="Genomic_DNA"/>
</dbReference>
<feature type="transmembrane region" description="Helical" evidence="13">
    <location>
        <begin position="39"/>
        <end position="58"/>
    </location>
</feature>
<keyword evidence="10 13" id="KW-0472">Membrane</keyword>
<evidence type="ECO:0000256" key="9">
    <source>
        <dbReference type="ARBA" id="ARBA00023004"/>
    </source>
</evidence>
<name>A0A437H2T4_9SPHN</name>
<evidence type="ECO:0000313" key="14">
    <source>
        <dbReference type="EMBL" id="RVQ69812.1"/>
    </source>
</evidence>
<dbReference type="PIRSF" id="PIRSF000178">
    <property type="entry name" value="SDH_cyt_b560"/>
    <property type="match status" value="1"/>
</dbReference>
<comment type="subunit">
    <text evidence="11">Part of an enzyme complex containing four subunits: a flavoprotein, an iron-sulfur protein, plus two membrane-anchoring proteins, SdhC and SdhD. The complex can form homotrimers.</text>
</comment>
<evidence type="ECO:0000256" key="5">
    <source>
        <dbReference type="ARBA" id="ARBA00022617"/>
    </source>
</evidence>
<evidence type="ECO:0000256" key="6">
    <source>
        <dbReference type="ARBA" id="ARBA00022692"/>
    </source>
</evidence>
<evidence type="ECO:0000256" key="12">
    <source>
        <dbReference type="PIRSR" id="PIRSR000178-1"/>
    </source>
</evidence>
<proteinExistence type="inferred from homology"/>
<evidence type="ECO:0000313" key="15">
    <source>
        <dbReference type="Proteomes" id="UP000283003"/>
    </source>
</evidence>